<dbReference type="InterPro" id="IPR027396">
    <property type="entry name" value="DsrEFH-like"/>
</dbReference>
<sequence length="133" mass="14186">MEQQKIKFSIVVSGAPYGTESGSSAYQFCAAAISAGHQIAGVFFYQEGVLNASQLVSPASDEINLPTLWAALAGEYQFPLEVCVSAALRRGIINQQEAVQLGLTQFNLQAPFVLSGLGQLAELSANCDRLVQF</sequence>
<evidence type="ECO:0000313" key="6">
    <source>
        <dbReference type="Proteomes" id="UP000000639"/>
    </source>
</evidence>
<dbReference type="GO" id="GO:0002143">
    <property type="term" value="P:tRNA wobble position uridine thiolation"/>
    <property type="evidence" value="ECO:0007669"/>
    <property type="project" value="TreeGrafter"/>
</dbReference>
<dbReference type="RefSeq" id="WP_011771679.1">
    <property type="nucleotide sequence ID" value="NC_008709.1"/>
</dbReference>
<dbReference type="Pfam" id="PF02635">
    <property type="entry name" value="DsrE"/>
    <property type="match status" value="1"/>
</dbReference>
<proteinExistence type="inferred from homology"/>
<dbReference type="NCBIfam" id="NF001237">
    <property type="entry name" value="PRK00207.1"/>
    <property type="match status" value="1"/>
</dbReference>
<keyword evidence="4" id="KW-0808">Transferase</keyword>
<evidence type="ECO:0000256" key="3">
    <source>
        <dbReference type="ARBA" id="ARBA00022490"/>
    </source>
</evidence>
<dbReference type="AlphaFoldDB" id="A1T062"/>
<dbReference type="InterPro" id="IPR003787">
    <property type="entry name" value="Sulphur_relay_DsrE/F-like"/>
</dbReference>
<organism evidence="5 6">
    <name type="scientific">Psychromonas ingrahamii (strain DSM 17664 / CCUG 51855 / 37)</name>
    <dbReference type="NCBI Taxonomy" id="357804"/>
    <lineage>
        <taxon>Bacteria</taxon>
        <taxon>Pseudomonadati</taxon>
        <taxon>Pseudomonadota</taxon>
        <taxon>Gammaproteobacteria</taxon>
        <taxon>Alteromonadales</taxon>
        <taxon>Psychromonadaceae</taxon>
        <taxon>Psychromonas</taxon>
    </lineage>
</organism>
<gene>
    <name evidence="5" type="ordered locus">Ping_3443</name>
</gene>
<dbReference type="HOGENOM" id="CLU_132095_0_0_6"/>
<dbReference type="PANTHER" id="PTHR34874:SF3">
    <property type="entry name" value="SULFURTRANSFERASE TUSD"/>
    <property type="match status" value="1"/>
</dbReference>
<dbReference type="NCBIfam" id="TIGR03012">
    <property type="entry name" value="sulf_tusD_dsrE"/>
    <property type="match status" value="1"/>
</dbReference>
<dbReference type="PANTHER" id="PTHR34874">
    <property type="entry name" value="PROTEIN YCHN"/>
    <property type="match status" value="1"/>
</dbReference>
<keyword evidence="3" id="KW-0963">Cytoplasm</keyword>
<dbReference type="InterPro" id="IPR017463">
    <property type="entry name" value="Sulphur_relay_TusD/DsrE"/>
</dbReference>
<evidence type="ECO:0000256" key="1">
    <source>
        <dbReference type="ARBA" id="ARBA00004496"/>
    </source>
</evidence>
<dbReference type="EMBL" id="CP000510">
    <property type="protein sequence ID" value="ABM05127.1"/>
    <property type="molecule type" value="Genomic_DNA"/>
</dbReference>
<dbReference type="GO" id="GO:0097163">
    <property type="term" value="F:sulfur carrier activity"/>
    <property type="evidence" value="ECO:0007669"/>
    <property type="project" value="TreeGrafter"/>
</dbReference>
<dbReference type="STRING" id="357804.Ping_3443"/>
<comment type="similarity">
    <text evidence="2">Belongs to the DsrE/TusD family.</text>
</comment>
<dbReference type="Proteomes" id="UP000000639">
    <property type="component" value="Chromosome"/>
</dbReference>
<evidence type="ECO:0000256" key="2">
    <source>
        <dbReference type="ARBA" id="ARBA00007067"/>
    </source>
</evidence>
<name>A1T062_PSYIN</name>
<dbReference type="GO" id="GO:1990228">
    <property type="term" value="C:sulfurtransferase complex"/>
    <property type="evidence" value="ECO:0007669"/>
    <property type="project" value="TreeGrafter"/>
</dbReference>
<protein>
    <submittedName>
        <fullName evidence="5">Intracellular sulfur oxidation protein of DsrE family protein</fullName>
    </submittedName>
</protein>
<evidence type="ECO:0000313" key="5">
    <source>
        <dbReference type="EMBL" id="ABM05127.1"/>
    </source>
</evidence>
<dbReference type="Gene3D" id="3.40.1260.10">
    <property type="entry name" value="DsrEFH-like"/>
    <property type="match status" value="1"/>
</dbReference>
<dbReference type="GO" id="GO:0016783">
    <property type="term" value="F:sulfurtransferase activity"/>
    <property type="evidence" value="ECO:0007669"/>
    <property type="project" value="InterPro"/>
</dbReference>
<dbReference type="eggNOG" id="COG1553">
    <property type="taxonomic scope" value="Bacteria"/>
</dbReference>
<evidence type="ECO:0000256" key="4">
    <source>
        <dbReference type="ARBA" id="ARBA00022679"/>
    </source>
</evidence>
<dbReference type="SUPFAM" id="SSF75169">
    <property type="entry name" value="DsrEFH-like"/>
    <property type="match status" value="1"/>
</dbReference>
<accession>A1T062</accession>
<comment type="subcellular location">
    <subcellularLocation>
        <location evidence="1">Cytoplasm</location>
    </subcellularLocation>
</comment>
<dbReference type="KEGG" id="pin:Ping_3443"/>
<dbReference type="FunFam" id="3.40.1260.10:FF:000001">
    <property type="entry name" value="Sulfurtransferase TusD"/>
    <property type="match status" value="1"/>
</dbReference>
<dbReference type="OrthoDB" id="9787483at2"/>
<reference evidence="5 6" key="1">
    <citation type="submission" date="2007-01" db="EMBL/GenBank/DDBJ databases">
        <title>Complete sequence of Psychromonas ingrahamii 37.</title>
        <authorList>
            <consortium name="US DOE Joint Genome Institute"/>
            <person name="Copeland A."/>
            <person name="Lucas S."/>
            <person name="Lapidus A."/>
            <person name="Barry K."/>
            <person name="Detter J.C."/>
            <person name="Glavina del Rio T."/>
            <person name="Hammon N."/>
            <person name="Israni S."/>
            <person name="Dalin E."/>
            <person name="Tice H."/>
            <person name="Pitluck S."/>
            <person name="Thompson L.S."/>
            <person name="Brettin T."/>
            <person name="Bruce D."/>
            <person name="Han C."/>
            <person name="Tapia R."/>
            <person name="Schmutz J."/>
            <person name="Larimer F."/>
            <person name="Land M."/>
            <person name="Hauser L."/>
            <person name="Kyrpides N."/>
            <person name="Ivanova N."/>
            <person name="Staley J."/>
            <person name="Richardson P."/>
        </authorList>
    </citation>
    <scope>NUCLEOTIDE SEQUENCE [LARGE SCALE GENOMIC DNA]</scope>
    <source>
        <strain evidence="5 6">37</strain>
    </source>
</reference>
<keyword evidence="6" id="KW-1185">Reference proteome</keyword>